<protein>
    <submittedName>
        <fullName evidence="2">M12 family metallo-peptidase</fullName>
    </submittedName>
</protein>
<dbReference type="Proteomes" id="UP001064632">
    <property type="component" value="Chromosome"/>
</dbReference>
<gene>
    <name evidence="2" type="ORF">N4264_13885</name>
</gene>
<dbReference type="Pfam" id="PF13688">
    <property type="entry name" value="Reprolysin_5"/>
    <property type="match status" value="1"/>
</dbReference>
<evidence type="ECO:0000256" key="1">
    <source>
        <dbReference type="SAM" id="MobiDB-lite"/>
    </source>
</evidence>
<reference evidence="2" key="1">
    <citation type="submission" date="2022-09" db="EMBL/GenBank/DDBJ databases">
        <title>Tahibacter sp. nov., isolated from a fresh water.</title>
        <authorList>
            <person name="Baek J.H."/>
            <person name="Lee J.K."/>
            <person name="Kim J.M."/>
            <person name="Jeon C.O."/>
        </authorList>
    </citation>
    <scope>NUCLEOTIDE SEQUENCE</scope>
    <source>
        <strain evidence="2">W38</strain>
    </source>
</reference>
<keyword evidence="3" id="KW-1185">Reference proteome</keyword>
<dbReference type="EMBL" id="CP104694">
    <property type="protein sequence ID" value="UXI65850.1"/>
    <property type="molecule type" value="Genomic_DNA"/>
</dbReference>
<organism evidence="2 3">
    <name type="scientific">Tahibacter amnicola</name>
    <dbReference type="NCBI Taxonomy" id="2976241"/>
    <lineage>
        <taxon>Bacteria</taxon>
        <taxon>Pseudomonadati</taxon>
        <taxon>Pseudomonadota</taxon>
        <taxon>Gammaproteobacteria</taxon>
        <taxon>Lysobacterales</taxon>
        <taxon>Rhodanobacteraceae</taxon>
        <taxon>Tahibacter</taxon>
    </lineage>
</organism>
<feature type="compositionally biased region" description="Polar residues" evidence="1">
    <location>
        <begin position="207"/>
        <end position="216"/>
    </location>
</feature>
<accession>A0ABY6B7H8</accession>
<dbReference type="SUPFAM" id="SSF55486">
    <property type="entry name" value="Metalloproteases ('zincins'), catalytic domain"/>
    <property type="match status" value="1"/>
</dbReference>
<feature type="region of interest" description="Disordered" evidence="1">
    <location>
        <begin position="197"/>
        <end position="216"/>
    </location>
</feature>
<evidence type="ECO:0000313" key="3">
    <source>
        <dbReference type="Proteomes" id="UP001064632"/>
    </source>
</evidence>
<feature type="compositionally biased region" description="Basic and acidic residues" evidence="1">
    <location>
        <begin position="139"/>
        <end position="162"/>
    </location>
</feature>
<name>A0ABY6B7H8_9GAMM</name>
<sequence length="812" mass="87863">MPAPRTHHDRPHCAGLSRRIGCLLAMTLGTASAFAQEVPSLLSDDSPRLDAAQTERFQRHLRQPETLDHRIARLQADLASSETLRLNLLRDVDSVLVRDSLERNADGAITWEGHVEGENTTAVLVAHRGELSGYVSVNHHHEDPRLPPDPDHGDDAPPHGDLRTDVLLIEPLGRGAQLVRRIDSDIVGKTQCATDESVVGPFPPPATNASATTKSPSAHQTLRDALADFGSAAAVSAPAAAAASPCITNVLVVYTPAAQSAHGNIPLLAQNAIAQANQAYINSQVHNLKLNLVGARQVSYTESNTMSGSSTTDLVRLNGNGDGFMDIVHTWRTELGADVIVLLTGSLPSGIAGQATSIMANASNPFAVVHYNYATSNFTFAHEVGHLQGARHNPEADPGTSPFAHGHGAQRPLYNYRTVMAYNCNSNCPRVGHFSNPDVKYNGRKTGDHSQRNNARVLRDTACTVSNFTPVAPLGWKYLWGNGGNGTIHWWHFNANDHYAVGDFDGDGADELFAANPGSHYAHLMDFSGGAWSTQWGNGGNGSVHWWAIGPVDRFIAGDFITGNGRDELLAINPQSGYAHLMVFQGGNWTTVWANGGNGAMDWWLLGPADRYLAASLDAAAPGDELLAISPASYYAHVMRLTGTGWTTSWTNLGNNAIYWWNIGWLDRYVAGNFGTANAGDEFQAINPNGWSHTNRYITGAWNALWGNSGNHWIHTWWIGNQDVYVKGNFISGNGRDEILAVAPNGWSQLLAYDNVSWLYQWGNLGSGSIGWWMINSGDRCLAGDFAAGDSRDELLCIQPGNGWSHVHHYSP</sequence>
<dbReference type="Gene3D" id="3.40.390.10">
    <property type="entry name" value="Collagenase (Catalytic Domain)"/>
    <property type="match status" value="1"/>
</dbReference>
<dbReference type="InterPro" id="IPR024079">
    <property type="entry name" value="MetalloPept_cat_dom_sf"/>
</dbReference>
<dbReference type="RefSeq" id="WP_261692846.1">
    <property type="nucleotide sequence ID" value="NZ_CP104694.1"/>
</dbReference>
<evidence type="ECO:0000313" key="2">
    <source>
        <dbReference type="EMBL" id="UXI65850.1"/>
    </source>
</evidence>
<feature type="region of interest" description="Disordered" evidence="1">
    <location>
        <begin position="138"/>
        <end position="162"/>
    </location>
</feature>
<proteinExistence type="predicted"/>